<evidence type="ECO:0008006" key="3">
    <source>
        <dbReference type="Google" id="ProtNLM"/>
    </source>
</evidence>
<dbReference type="Proteomes" id="UP001221142">
    <property type="component" value="Unassembled WGS sequence"/>
</dbReference>
<dbReference type="EMBL" id="JARKIF010000002">
    <property type="protein sequence ID" value="KAJ7646589.1"/>
    <property type="molecule type" value="Genomic_DNA"/>
</dbReference>
<reference evidence="1" key="1">
    <citation type="submission" date="2023-03" db="EMBL/GenBank/DDBJ databases">
        <title>Massive genome expansion in bonnet fungi (Mycena s.s.) driven by repeated elements and novel gene families across ecological guilds.</title>
        <authorList>
            <consortium name="Lawrence Berkeley National Laboratory"/>
            <person name="Harder C.B."/>
            <person name="Miyauchi S."/>
            <person name="Viragh M."/>
            <person name="Kuo A."/>
            <person name="Thoen E."/>
            <person name="Andreopoulos B."/>
            <person name="Lu D."/>
            <person name="Skrede I."/>
            <person name="Drula E."/>
            <person name="Henrissat B."/>
            <person name="Morin E."/>
            <person name="Kohler A."/>
            <person name="Barry K."/>
            <person name="LaButti K."/>
            <person name="Morin E."/>
            <person name="Salamov A."/>
            <person name="Lipzen A."/>
            <person name="Mereny Z."/>
            <person name="Hegedus B."/>
            <person name="Baldrian P."/>
            <person name="Stursova M."/>
            <person name="Weitz H."/>
            <person name="Taylor A."/>
            <person name="Grigoriev I.V."/>
            <person name="Nagy L.G."/>
            <person name="Martin F."/>
            <person name="Kauserud H."/>
        </authorList>
    </citation>
    <scope>NUCLEOTIDE SEQUENCE</scope>
    <source>
        <strain evidence="1">9284</strain>
    </source>
</reference>
<protein>
    <recommendedName>
        <fullName evidence="3">F-box domain-containing protein</fullName>
    </recommendedName>
</protein>
<evidence type="ECO:0000313" key="1">
    <source>
        <dbReference type="EMBL" id="KAJ7646589.1"/>
    </source>
</evidence>
<organism evidence="1 2">
    <name type="scientific">Roridomyces roridus</name>
    <dbReference type="NCBI Taxonomy" id="1738132"/>
    <lineage>
        <taxon>Eukaryota</taxon>
        <taxon>Fungi</taxon>
        <taxon>Dikarya</taxon>
        <taxon>Basidiomycota</taxon>
        <taxon>Agaricomycotina</taxon>
        <taxon>Agaricomycetes</taxon>
        <taxon>Agaricomycetidae</taxon>
        <taxon>Agaricales</taxon>
        <taxon>Marasmiineae</taxon>
        <taxon>Mycenaceae</taxon>
        <taxon>Roridomyces</taxon>
    </lineage>
</organism>
<comment type="caution">
    <text evidence="1">The sequence shown here is derived from an EMBL/GenBank/DDBJ whole genome shotgun (WGS) entry which is preliminary data.</text>
</comment>
<proteinExistence type="predicted"/>
<accession>A0AAD7CDS4</accession>
<evidence type="ECO:0000313" key="2">
    <source>
        <dbReference type="Proteomes" id="UP001221142"/>
    </source>
</evidence>
<keyword evidence="2" id="KW-1185">Reference proteome</keyword>
<dbReference type="AlphaFoldDB" id="A0AAD7CDS4"/>
<gene>
    <name evidence="1" type="ORF">FB45DRAFT_1018903</name>
</gene>
<sequence>MASLLSLPPEICSIICDHVDTSLAPLCRISRPFRDQAQRKMYRKVDLQDSSMRLVKSWCLAVTRNPHLENRVWALMLQLPDFLEPKEAEFLSRAFAVCVNLKRLAVHHRPGSKPESNSQSWVLKGSFELERFFNTYFSMPYGAFFGRQPHIRVLSLPFASSYAPFYNKLEFTNLLAIDAPLDVVRRLSEAKAALPLERIQIRHDRSAPDLSSLSRFAPTLKVFTVVREGKRFGAETLAVVDEILKVFPRLHHLGICEKERWESAAIADLVLQRLQQFTSLTTITLRLCRWVSFLHPTGFRTLNNGTQLREFGTRILATCATLRSATIAVQFAESDGQEGIACTVTKESDGSVSATFEDELEEDSFYAMIFD</sequence>
<name>A0AAD7CDS4_9AGAR</name>